<keyword evidence="4" id="KW-1185">Reference proteome</keyword>
<dbReference type="EMBL" id="QZWG01000008">
    <property type="protein sequence ID" value="RZB99494.1"/>
    <property type="molecule type" value="Genomic_DNA"/>
</dbReference>
<evidence type="ECO:0000313" key="2">
    <source>
        <dbReference type="EMBL" id="KHN06833.1"/>
    </source>
</evidence>
<dbReference type="Proteomes" id="UP000053555">
    <property type="component" value="Unassembled WGS sequence"/>
</dbReference>
<feature type="signal peptide" evidence="1">
    <location>
        <begin position="1"/>
        <end position="26"/>
    </location>
</feature>
<accession>A0A0B2PGW2</accession>
<dbReference type="EMBL" id="KN667426">
    <property type="protein sequence ID" value="KHN06833.1"/>
    <property type="molecule type" value="Genomic_DNA"/>
</dbReference>
<dbReference type="AlphaFoldDB" id="A0A0B2PGW2"/>
<evidence type="ECO:0000313" key="4">
    <source>
        <dbReference type="Proteomes" id="UP000289340"/>
    </source>
</evidence>
<sequence>MATRIIGLSFFLGFLCIALLFASGSAQIVCQQKGICPNTIACYNYCLGLGFQGYGRCDDNGLCCCKKG</sequence>
<organism evidence="2">
    <name type="scientific">Glycine soja</name>
    <name type="common">Wild soybean</name>
    <dbReference type="NCBI Taxonomy" id="3848"/>
    <lineage>
        <taxon>Eukaryota</taxon>
        <taxon>Viridiplantae</taxon>
        <taxon>Streptophyta</taxon>
        <taxon>Embryophyta</taxon>
        <taxon>Tracheophyta</taxon>
        <taxon>Spermatophyta</taxon>
        <taxon>Magnoliopsida</taxon>
        <taxon>eudicotyledons</taxon>
        <taxon>Gunneridae</taxon>
        <taxon>Pentapetalae</taxon>
        <taxon>rosids</taxon>
        <taxon>fabids</taxon>
        <taxon>Fabales</taxon>
        <taxon>Fabaceae</taxon>
        <taxon>Papilionoideae</taxon>
        <taxon>50 kb inversion clade</taxon>
        <taxon>NPAAA clade</taxon>
        <taxon>indigoferoid/millettioid clade</taxon>
        <taxon>Phaseoleae</taxon>
        <taxon>Glycine</taxon>
        <taxon>Glycine subgen. Soja</taxon>
    </lineage>
</organism>
<proteinExistence type="predicted"/>
<gene>
    <name evidence="3" type="ORF">D0Y65_022081</name>
    <name evidence="2" type="ORF">glysoja_033074</name>
</gene>
<dbReference type="Proteomes" id="UP000289340">
    <property type="component" value="Chromosome 8"/>
</dbReference>
<reference evidence="2" key="1">
    <citation type="submission" date="2014-07" db="EMBL/GenBank/DDBJ databases">
        <title>Identification of a novel salt tolerance gene in wild soybean by whole-genome sequencing.</title>
        <authorList>
            <person name="Lam H.-M."/>
            <person name="Qi X."/>
            <person name="Li M.-W."/>
            <person name="Liu X."/>
            <person name="Xie M."/>
            <person name="Ni M."/>
            <person name="Xu X."/>
        </authorList>
    </citation>
    <scope>NUCLEOTIDE SEQUENCE [LARGE SCALE GENOMIC DNA]</scope>
    <source>
        <tissue evidence="2">Root</tissue>
    </source>
</reference>
<keyword evidence="1" id="KW-0732">Signal</keyword>
<protein>
    <submittedName>
        <fullName evidence="2">Uncharacterized protein</fullName>
    </submittedName>
</protein>
<reference evidence="3 4" key="2">
    <citation type="submission" date="2018-09" db="EMBL/GenBank/DDBJ databases">
        <title>A high-quality reference genome of wild soybean provides a powerful tool to mine soybean genomes.</title>
        <authorList>
            <person name="Xie M."/>
            <person name="Chung C.Y.L."/>
            <person name="Li M.-W."/>
            <person name="Wong F.-L."/>
            <person name="Chan T.-F."/>
            <person name="Lam H.-M."/>
        </authorList>
    </citation>
    <scope>NUCLEOTIDE SEQUENCE [LARGE SCALE GENOMIC DNA]</scope>
    <source>
        <strain evidence="4">cv. W05</strain>
        <tissue evidence="3">Hypocotyl of etiolated seedlings</tissue>
    </source>
</reference>
<evidence type="ECO:0000256" key="1">
    <source>
        <dbReference type="SAM" id="SignalP"/>
    </source>
</evidence>
<dbReference type="SMR" id="A0A0B2PGW2"/>
<feature type="chain" id="PRO_5040562723" evidence="1">
    <location>
        <begin position="27"/>
        <end position="68"/>
    </location>
</feature>
<evidence type="ECO:0000313" key="3">
    <source>
        <dbReference type="EMBL" id="RZB99494.1"/>
    </source>
</evidence>
<name>A0A0B2PGW2_GLYSO</name>